<evidence type="ECO:0008006" key="4">
    <source>
        <dbReference type="Google" id="ProtNLM"/>
    </source>
</evidence>
<keyword evidence="1" id="KW-0732">Signal</keyword>
<protein>
    <recommendedName>
        <fullName evidence="4">Carboxypeptidase regulatory-like domain-containing protein</fullName>
    </recommendedName>
</protein>
<organism evidence="2 3">
    <name type="scientific">Nocardioides aestuarii</name>
    <dbReference type="NCBI Taxonomy" id="252231"/>
    <lineage>
        <taxon>Bacteria</taxon>
        <taxon>Bacillati</taxon>
        <taxon>Actinomycetota</taxon>
        <taxon>Actinomycetes</taxon>
        <taxon>Propionibacteriales</taxon>
        <taxon>Nocardioidaceae</taxon>
        <taxon>Nocardioides</taxon>
    </lineage>
</organism>
<feature type="chain" id="PRO_5045654892" description="Carboxypeptidase regulatory-like domain-containing protein" evidence="1">
    <location>
        <begin position="28"/>
        <end position="144"/>
    </location>
</feature>
<comment type="caution">
    <text evidence="2">The sequence shown here is derived from an EMBL/GenBank/DDBJ whole genome shotgun (WGS) entry which is preliminary data.</text>
</comment>
<accession>A0ABW4TJ48</accession>
<sequence length="144" mass="15785">MKKFASIVASAALIGGGLVAAAPTATAVPTGDPYPGSIGTTCNANNLNNPRKGGNVRVRLNVRPDVDGNQDLRGPATFRYFRKSNNTVIREYRRLYRGPGVTKYAFSGVPRGRYTVKVFWNSKPNSSVYQNCSTSFSQRVRPRR</sequence>
<evidence type="ECO:0000313" key="2">
    <source>
        <dbReference type="EMBL" id="MFD1946445.1"/>
    </source>
</evidence>
<keyword evidence="3" id="KW-1185">Reference proteome</keyword>
<dbReference type="RefSeq" id="WP_343916606.1">
    <property type="nucleotide sequence ID" value="NZ_BAAAJT010000002.1"/>
</dbReference>
<feature type="signal peptide" evidence="1">
    <location>
        <begin position="1"/>
        <end position="27"/>
    </location>
</feature>
<name>A0ABW4TJ48_9ACTN</name>
<evidence type="ECO:0000256" key="1">
    <source>
        <dbReference type="SAM" id="SignalP"/>
    </source>
</evidence>
<evidence type="ECO:0000313" key="3">
    <source>
        <dbReference type="Proteomes" id="UP001597351"/>
    </source>
</evidence>
<proteinExistence type="predicted"/>
<gene>
    <name evidence="2" type="ORF">ACFSDE_06545</name>
</gene>
<dbReference type="Proteomes" id="UP001597351">
    <property type="component" value="Unassembled WGS sequence"/>
</dbReference>
<reference evidence="3" key="1">
    <citation type="journal article" date="2019" name="Int. J. Syst. Evol. Microbiol.">
        <title>The Global Catalogue of Microorganisms (GCM) 10K type strain sequencing project: providing services to taxonomists for standard genome sequencing and annotation.</title>
        <authorList>
            <consortium name="The Broad Institute Genomics Platform"/>
            <consortium name="The Broad Institute Genome Sequencing Center for Infectious Disease"/>
            <person name="Wu L."/>
            <person name="Ma J."/>
        </authorList>
    </citation>
    <scope>NUCLEOTIDE SEQUENCE [LARGE SCALE GENOMIC DNA]</scope>
    <source>
        <strain evidence="3">CGMCC 1.12477</strain>
    </source>
</reference>
<dbReference type="EMBL" id="JBHUGD010000003">
    <property type="protein sequence ID" value="MFD1946445.1"/>
    <property type="molecule type" value="Genomic_DNA"/>
</dbReference>